<dbReference type="AlphaFoldDB" id="A0A941CSW6"/>
<name>A0A941CSW6_9CLOT</name>
<dbReference type="EMBL" id="JAGSCS010000014">
    <property type="protein sequence ID" value="MBR0576771.1"/>
    <property type="molecule type" value="Genomic_DNA"/>
</dbReference>
<sequence length="66" mass="7647">MPEVIIARGWIWERSENETQWVALRCDMCGKIMTYSASVYPPRAYIHCGRASKPIGYVRKVRMVKG</sequence>
<comment type="caution">
    <text evidence="1">The sequence shown here is derived from an EMBL/GenBank/DDBJ whole genome shotgun (WGS) entry which is preliminary data.</text>
</comment>
<evidence type="ECO:0000313" key="1">
    <source>
        <dbReference type="EMBL" id="MBR0576771.1"/>
    </source>
</evidence>
<protein>
    <submittedName>
        <fullName evidence="1">Uncharacterized protein</fullName>
    </submittedName>
</protein>
<reference evidence="1" key="1">
    <citation type="submission" date="2021-04" db="EMBL/GenBank/DDBJ databases">
        <title>Proteiniclasticum sedimins sp. nov., an obligate anaerobic bacterium isolated from anaerobic sludge.</title>
        <authorList>
            <person name="Liu J."/>
        </authorList>
    </citation>
    <scope>NUCLEOTIDE SEQUENCE</scope>
    <source>
        <strain evidence="1">BAD-10</strain>
    </source>
</reference>
<gene>
    <name evidence="1" type="ORF">KCG48_10545</name>
</gene>
<organism evidence="1 2">
    <name type="scientific">Proteiniclasticum sediminis</name>
    <dbReference type="NCBI Taxonomy" id="2804028"/>
    <lineage>
        <taxon>Bacteria</taxon>
        <taxon>Bacillati</taxon>
        <taxon>Bacillota</taxon>
        <taxon>Clostridia</taxon>
        <taxon>Eubacteriales</taxon>
        <taxon>Clostridiaceae</taxon>
        <taxon>Proteiniclasticum</taxon>
    </lineage>
</organism>
<proteinExistence type="predicted"/>
<accession>A0A941CSW6</accession>
<keyword evidence="2" id="KW-1185">Reference proteome</keyword>
<dbReference type="Proteomes" id="UP000675379">
    <property type="component" value="Unassembled WGS sequence"/>
</dbReference>
<dbReference type="RefSeq" id="WP_211802190.1">
    <property type="nucleotide sequence ID" value="NZ_JAGSCS010000014.1"/>
</dbReference>
<evidence type="ECO:0000313" key="2">
    <source>
        <dbReference type="Proteomes" id="UP000675379"/>
    </source>
</evidence>